<dbReference type="GO" id="GO:0005506">
    <property type="term" value="F:iron ion binding"/>
    <property type="evidence" value="ECO:0007669"/>
    <property type="project" value="InterPro"/>
</dbReference>
<dbReference type="Proteomes" id="UP000682892">
    <property type="component" value="Unassembled WGS sequence"/>
</dbReference>
<name>Q16FW8_AEDAE</name>
<evidence type="ECO:0000256" key="13">
    <source>
        <dbReference type="ARBA" id="ARBA00023136"/>
    </source>
</evidence>
<evidence type="ECO:0000256" key="4">
    <source>
        <dbReference type="ARBA" id="ARBA00004406"/>
    </source>
</evidence>
<reference evidence="18" key="2">
    <citation type="journal article" date="2007" name="Science">
        <title>Genome sequence of Aedes aegypti, a major arbovirus vector.</title>
        <authorList>
            <person name="Nene V."/>
            <person name="Wortman J.R."/>
            <person name="Lawson D."/>
            <person name="Haas B."/>
            <person name="Kodira C."/>
            <person name="Tu Z.J."/>
            <person name="Loftus B."/>
            <person name="Xi Z."/>
            <person name="Megy K."/>
            <person name="Grabherr M."/>
            <person name="Ren Q."/>
            <person name="Zdobnov E.M."/>
            <person name="Lobo N.F."/>
            <person name="Campbell K.S."/>
            <person name="Brown S.E."/>
            <person name="Bonaldo M.F."/>
            <person name="Zhu J."/>
            <person name="Sinkins S.P."/>
            <person name="Hogenkamp D.G."/>
            <person name="Amedeo P."/>
            <person name="Arensburger P."/>
            <person name="Atkinson P.W."/>
            <person name="Bidwell S."/>
            <person name="Biedler J."/>
            <person name="Birney E."/>
            <person name="Bruggner R.V."/>
            <person name="Costas J."/>
            <person name="Coy M.R."/>
            <person name="Crabtree J."/>
            <person name="Crawford M."/>
            <person name="Debruyn B."/>
            <person name="Decaprio D."/>
            <person name="Eiglmeier K."/>
            <person name="Eisenstadt E."/>
            <person name="El-Dorry H."/>
            <person name="Gelbart W.M."/>
            <person name="Gomes S.L."/>
            <person name="Hammond M."/>
            <person name="Hannick L.I."/>
            <person name="Hogan J.R."/>
            <person name="Holmes M.H."/>
            <person name="Jaffe D."/>
            <person name="Johnston J.S."/>
            <person name="Kennedy R.C."/>
            <person name="Koo H."/>
            <person name="Kravitz S."/>
            <person name="Kriventseva E.V."/>
            <person name="Kulp D."/>
            <person name="Labutti K."/>
            <person name="Lee E."/>
            <person name="Li S."/>
            <person name="Lovin D.D."/>
            <person name="Mao C."/>
            <person name="Mauceli E."/>
            <person name="Menck C.F."/>
            <person name="Miller J.R."/>
            <person name="Montgomery P."/>
            <person name="Mori A."/>
            <person name="Nascimento A.L."/>
            <person name="Naveira H.F."/>
            <person name="Nusbaum C."/>
            <person name="O'leary S."/>
            <person name="Orvis J."/>
            <person name="Pertea M."/>
            <person name="Quesneville H."/>
            <person name="Reidenbach K.R."/>
            <person name="Rogers Y.H."/>
            <person name="Roth C.W."/>
            <person name="Schneider J.R."/>
            <person name="Schatz M."/>
            <person name="Shumway M."/>
            <person name="Stanke M."/>
            <person name="Stinson E.O."/>
            <person name="Tubio J.M."/>
            <person name="Vanzee J.P."/>
            <person name="Verjovski-Almeida S."/>
            <person name="Werner D."/>
            <person name="White O."/>
            <person name="Wyder S."/>
            <person name="Zeng Q."/>
            <person name="Zhao Q."/>
            <person name="Zhao Y."/>
            <person name="Hill C.A."/>
            <person name="Raikhel A.S."/>
            <person name="Soares M.B."/>
            <person name="Knudson D.L."/>
            <person name="Lee N.H."/>
            <person name="Galagan J."/>
            <person name="Salzberg S.L."/>
            <person name="Paulsen I.T."/>
            <person name="Dimopoulos G."/>
            <person name="Collins F.H."/>
            <person name="Birren B."/>
            <person name="Fraser-Liggett C.M."/>
            <person name="Severson D.W."/>
        </authorList>
    </citation>
    <scope>NUCLEOTIDE SEQUENCE [LARGE SCALE GENOMIC DNA]</scope>
    <source>
        <strain evidence="18">Liverpool</strain>
    </source>
</reference>
<evidence type="ECO:0000256" key="12">
    <source>
        <dbReference type="ARBA" id="ARBA00023033"/>
    </source>
</evidence>
<evidence type="ECO:0000256" key="5">
    <source>
        <dbReference type="ARBA" id="ARBA00010617"/>
    </source>
</evidence>
<evidence type="ECO:0000256" key="2">
    <source>
        <dbReference type="ARBA" id="ARBA00003690"/>
    </source>
</evidence>
<dbReference type="PANTHER" id="PTHR24292:SF54">
    <property type="entry name" value="CYP9F3-RELATED"/>
    <property type="match status" value="1"/>
</dbReference>
<keyword evidence="13 17" id="KW-0472">Membrane</keyword>
<dbReference type="PRINTS" id="PR00463">
    <property type="entry name" value="EP450I"/>
</dbReference>
<evidence type="ECO:0000313" key="18">
    <source>
        <dbReference type="EMBL" id="EAT33129.1"/>
    </source>
</evidence>
<dbReference type="EMBL" id="CH478370">
    <property type="protein sequence ID" value="EAT33129.1"/>
    <property type="molecule type" value="Genomic_DNA"/>
</dbReference>
<reference evidence="18" key="3">
    <citation type="submission" date="2012-09" db="EMBL/GenBank/DDBJ databases">
        <authorList>
            <consortium name="VectorBase"/>
        </authorList>
    </citation>
    <scope>NUCLEOTIDE SEQUENCE</scope>
    <source>
        <strain evidence="18">Liverpool</strain>
    </source>
</reference>
<protein>
    <submittedName>
        <fullName evidence="18">AAEL014606-PA</fullName>
    </submittedName>
</protein>
<keyword evidence="17" id="KW-1133">Transmembrane helix</keyword>
<dbReference type="GO" id="GO:0016705">
    <property type="term" value="F:oxidoreductase activity, acting on paired donors, with incorporation or reduction of molecular oxygen"/>
    <property type="evidence" value="ECO:0007669"/>
    <property type="project" value="InterPro"/>
</dbReference>
<dbReference type="InterPro" id="IPR036396">
    <property type="entry name" value="Cyt_P450_sf"/>
</dbReference>
<dbReference type="CDD" id="cd11056">
    <property type="entry name" value="CYP6-like"/>
    <property type="match status" value="1"/>
</dbReference>
<keyword evidence="7 14" id="KW-0479">Metal-binding</keyword>
<reference evidence="18" key="1">
    <citation type="submission" date="2005-10" db="EMBL/GenBank/DDBJ databases">
        <authorList>
            <person name="Loftus B.J."/>
            <person name="Nene V.M."/>
            <person name="Hannick L.I."/>
            <person name="Bidwell S."/>
            <person name="Haas B."/>
            <person name="Amedeo P."/>
            <person name="Orvis J."/>
            <person name="Wortman J.R."/>
            <person name="White O.R."/>
            <person name="Salzberg S."/>
            <person name="Shumway M."/>
            <person name="Koo H."/>
            <person name="Zhao Y."/>
            <person name="Holmes M."/>
            <person name="Miller J."/>
            <person name="Schatz M."/>
            <person name="Pop M."/>
            <person name="Pai G."/>
            <person name="Utterback T."/>
            <person name="Rogers Y.-H."/>
            <person name="Kravitz S."/>
            <person name="Fraser C.M."/>
        </authorList>
    </citation>
    <scope>NUCLEOTIDE SEQUENCE</scope>
    <source>
        <strain evidence="18">Liverpool</strain>
    </source>
</reference>
<keyword evidence="17" id="KW-0812">Transmembrane</keyword>
<feature type="region of interest" description="Disordered" evidence="16">
    <location>
        <begin position="290"/>
        <end position="312"/>
    </location>
</feature>
<dbReference type="Pfam" id="PF00067">
    <property type="entry name" value="p450"/>
    <property type="match status" value="1"/>
</dbReference>
<keyword evidence="8" id="KW-0256">Endoplasmic reticulum</keyword>
<sequence>MDTIFVLALVGLLLLILLVLLYRFLSRKNDYFLNKPIPSLPGPLLLGGTSPLMLFRVSFTDYVKTVYDSFPDAKVCGVMNTVIPLYIVRDPELIKKIAIKDFDHFADHRPVFGSDHGDHPNLIACKALFVLTGPKWKTMRATLSPAFTGAKMKFMFELIVECSEALVDYYRDQGAKEWDMKDLFARFSNDVIATCAFGIKVNSSSDRDNEFYRRGKEMMVFTNFKTQLKIAGYLFTPWLMNWFGIDLIKQEHSDYFAGLIRDTVRTREANGIIRPDMVHLLMQSRKGILKNQQEDDPEQEVSETTRSLPGPTMTESEMIGQCLFFFLAGFDTVSTALTFLAYELALNPDVQEKLSAEIAETHQSLNKRSITYEALYSMKYLDMVISESLRKWPSAPAVDRLCVQDYTLDDGQGLQFRMEKGIGIWIPIYGIHRDPKYYPEPDKFDPERFSEQRKGDIQPGTYLPFGIGPRSCIGMRFALMELKCIVYYLLLNFRLEKTERTEVPPVLEKGYVTLSAANGVWLKMVPK</sequence>
<dbReference type="PRINTS" id="PR00385">
    <property type="entry name" value="P450"/>
</dbReference>
<feature type="transmembrane region" description="Helical" evidence="17">
    <location>
        <begin position="322"/>
        <end position="342"/>
    </location>
</feature>
<dbReference type="VEuPathDB" id="VectorBase:AAEL001292"/>
<keyword evidence="9" id="KW-0492">Microsome</keyword>
<evidence type="ECO:0000256" key="17">
    <source>
        <dbReference type="SAM" id="Phobius"/>
    </source>
</evidence>
<evidence type="ECO:0000256" key="3">
    <source>
        <dbReference type="ARBA" id="ARBA00004174"/>
    </source>
</evidence>
<dbReference type="PhylomeDB" id="Q16FW8"/>
<evidence type="ECO:0000256" key="14">
    <source>
        <dbReference type="PIRSR" id="PIRSR602401-1"/>
    </source>
</evidence>
<evidence type="ECO:0000313" key="19">
    <source>
        <dbReference type="Proteomes" id="UP000682892"/>
    </source>
</evidence>
<comment type="similarity">
    <text evidence="5 15">Belongs to the cytochrome P450 family.</text>
</comment>
<feature type="binding site" description="axial binding residue" evidence="14">
    <location>
        <position position="472"/>
    </location>
    <ligand>
        <name>heme</name>
        <dbReference type="ChEBI" id="CHEBI:30413"/>
    </ligand>
    <ligandPart>
        <name>Fe</name>
        <dbReference type="ChEBI" id="CHEBI:18248"/>
    </ligandPart>
</feature>
<dbReference type="GO" id="GO:0020037">
    <property type="term" value="F:heme binding"/>
    <property type="evidence" value="ECO:0007669"/>
    <property type="project" value="InterPro"/>
</dbReference>
<keyword evidence="12 15" id="KW-0503">Monooxygenase</keyword>
<dbReference type="GO" id="GO:0005789">
    <property type="term" value="C:endoplasmic reticulum membrane"/>
    <property type="evidence" value="ECO:0007669"/>
    <property type="project" value="UniProtKB-SubCell"/>
</dbReference>
<evidence type="ECO:0000256" key="9">
    <source>
        <dbReference type="ARBA" id="ARBA00022848"/>
    </source>
</evidence>
<evidence type="ECO:0000256" key="6">
    <source>
        <dbReference type="ARBA" id="ARBA00022617"/>
    </source>
</evidence>
<evidence type="ECO:0000256" key="15">
    <source>
        <dbReference type="RuleBase" id="RU000461"/>
    </source>
</evidence>
<dbReference type="PROSITE" id="PS00086">
    <property type="entry name" value="CYTOCHROME_P450"/>
    <property type="match status" value="1"/>
</dbReference>
<organism evidence="18 19">
    <name type="scientific">Aedes aegypti</name>
    <name type="common">Yellowfever mosquito</name>
    <name type="synonym">Culex aegypti</name>
    <dbReference type="NCBI Taxonomy" id="7159"/>
    <lineage>
        <taxon>Eukaryota</taxon>
        <taxon>Metazoa</taxon>
        <taxon>Ecdysozoa</taxon>
        <taxon>Arthropoda</taxon>
        <taxon>Hexapoda</taxon>
        <taxon>Insecta</taxon>
        <taxon>Pterygota</taxon>
        <taxon>Neoptera</taxon>
        <taxon>Endopterygota</taxon>
        <taxon>Diptera</taxon>
        <taxon>Nematocera</taxon>
        <taxon>Culicoidea</taxon>
        <taxon>Culicidae</taxon>
        <taxon>Culicinae</taxon>
        <taxon>Aedini</taxon>
        <taxon>Aedes</taxon>
        <taxon>Stegomyia</taxon>
    </lineage>
</organism>
<dbReference type="eggNOG" id="KOG0158">
    <property type="taxonomic scope" value="Eukaryota"/>
</dbReference>
<dbReference type="PaxDb" id="7159-AAEL014606-PA"/>
<dbReference type="HOGENOM" id="CLU_001570_5_2_1"/>
<dbReference type="AlphaFoldDB" id="Q16FW8"/>
<dbReference type="InterPro" id="IPR017972">
    <property type="entry name" value="Cyt_P450_CS"/>
</dbReference>
<dbReference type="FunFam" id="1.10.630.10:FF:000042">
    <property type="entry name" value="Cytochrome P450"/>
    <property type="match status" value="1"/>
</dbReference>
<evidence type="ECO:0000256" key="7">
    <source>
        <dbReference type="ARBA" id="ARBA00022723"/>
    </source>
</evidence>
<evidence type="ECO:0000256" key="11">
    <source>
        <dbReference type="ARBA" id="ARBA00023004"/>
    </source>
</evidence>
<evidence type="ECO:0000256" key="10">
    <source>
        <dbReference type="ARBA" id="ARBA00023002"/>
    </source>
</evidence>
<dbReference type="InterPro" id="IPR050476">
    <property type="entry name" value="Insect_CytP450_Detox"/>
</dbReference>
<dbReference type="PANTHER" id="PTHR24292">
    <property type="entry name" value="CYTOCHROME P450"/>
    <property type="match status" value="1"/>
</dbReference>
<comment type="cofactor">
    <cofactor evidence="1 14">
        <name>heme</name>
        <dbReference type="ChEBI" id="CHEBI:30413"/>
    </cofactor>
</comment>
<evidence type="ECO:0000256" key="16">
    <source>
        <dbReference type="SAM" id="MobiDB-lite"/>
    </source>
</evidence>
<feature type="transmembrane region" description="Helical" evidence="17">
    <location>
        <begin position="6"/>
        <end position="25"/>
    </location>
</feature>
<dbReference type="InterPro" id="IPR002401">
    <property type="entry name" value="Cyt_P450_E_grp-I"/>
</dbReference>
<accession>Q16FW8</accession>
<comment type="function">
    <text evidence="2">May be involved in the metabolism of insect hormones and in the breakdown of synthetic insecticides.</text>
</comment>
<dbReference type="Gene3D" id="1.10.630.10">
    <property type="entry name" value="Cytochrome P450"/>
    <property type="match status" value="1"/>
</dbReference>
<proteinExistence type="inferred from homology"/>
<keyword evidence="6 14" id="KW-0349">Heme</keyword>
<keyword evidence="10 15" id="KW-0560">Oxidoreductase</keyword>
<evidence type="ECO:0000256" key="8">
    <source>
        <dbReference type="ARBA" id="ARBA00022824"/>
    </source>
</evidence>
<dbReference type="SUPFAM" id="SSF48264">
    <property type="entry name" value="Cytochrome P450"/>
    <property type="match status" value="1"/>
</dbReference>
<gene>
    <name evidence="18" type="primary">CYP9J7</name>
    <name evidence="18" type="ORF">AaeL_AAEL014606</name>
</gene>
<keyword evidence="11 14" id="KW-0408">Iron</keyword>
<dbReference type="InterPro" id="IPR001128">
    <property type="entry name" value="Cyt_P450"/>
</dbReference>
<dbReference type="GO" id="GO:0004497">
    <property type="term" value="F:monooxygenase activity"/>
    <property type="evidence" value="ECO:0007669"/>
    <property type="project" value="UniProtKB-KW"/>
</dbReference>
<evidence type="ECO:0000256" key="1">
    <source>
        <dbReference type="ARBA" id="ARBA00001971"/>
    </source>
</evidence>
<dbReference type="OMA" id="RRKDNEF"/>
<comment type="subcellular location">
    <subcellularLocation>
        <location evidence="4">Endoplasmic reticulum membrane</location>
        <topology evidence="4">Peripheral membrane protein</topology>
    </subcellularLocation>
    <subcellularLocation>
        <location evidence="3">Microsome membrane</location>
        <topology evidence="3">Peripheral membrane protein</topology>
    </subcellularLocation>
</comment>